<protein>
    <submittedName>
        <fullName evidence="1">Uncharacterized protein</fullName>
    </submittedName>
</protein>
<dbReference type="AlphaFoldDB" id="A0A0G1GI92"/>
<comment type="caution">
    <text evidence="1">The sequence shown here is derived from an EMBL/GenBank/DDBJ whole genome shotgun (WGS) entry which is preliminary data.</text>
</comment>
<evidence type="ECO:0000313" key="2">
    <source>
        <dbReference type="Proteomes" id="UP000034069"/>
    </source>
</evidence>
<sequence length="205" mass="23319">MVNNEFYTPKERGAVINQVCTSAVNMVAQRLIIENTGLRLKNLPFCQMFEADLIEEFVPRAKDGFALNMKASWLYPSEIAKMTSAASPLTIQEIWKNLSLKEKDNTLPEWGHTLATLTYLAHMGKATFNGFSDVPQMVGYNIGELESDWWTDELSPETIWNRMVELEELTRDALYNPELIGNTSLIKVGHFFAAGKELSRVFEFD</sequence>
<reference evidence="1 2" key="1">
    <citation type="journal article" date="2015" name="Nature">
        <title>rRNA introns, odd ribosomes, and small enigmatic genomes across a large radiation of phyla.</title>
        <authorList>
            <person name="Brown C.T."/>
            <person name="Hug L.A."/>
            <person name="Thomas B.C."/>
            <person name="Sharon I."/>
            <person name="Castelle C.J."/>
            <person name="Singh A."/>
            <person name="Wilkins M.J."/>
            <person name="Williams K.H."/>
            <person name="Banfield J.F."/>
        </authorList>
    </citation>
    <scope>NUCLEOTIDE SEQUENCE [LARGE SCALE GENOMIC DNA]</scope>
</reference>
<accession>A0A0G1GI92</accession>
<gene>
    <name evidence="1" type="ORF">UW23_C0032G0008</name>
</gene>
<name>A0A0G1GI92_9BACT</name>
<dbReference type="EMBL" id="LCHN01000032">
    <property type="protein sequence ID" value="KKT34646.1"/>
    <property type="molecule type" value="Genomic_DNA"/>
</dbReference>
<evidence type="ECO:0000313" key="1">
    <source>
        <dbReference type="EMBL" id="KKT34646.1"/>
    </source>
</evidence>
<organism evidence="1 2">
    <name type="scientific">Candidatus Collierbacteria bacterium GW2011_GWA1_44_12</name>
    <dbReference type="NCBI Taxonomy" id="1618376"/>
    <lineage>
        <taxon>Bacteria</taxon>
        <taxon>Candidatus Collieribacteriota</taxon>
    </lineage>
</organism>
<proteinExistence type="predicted"/>
<dbReference type="Proteomes" id="UP000034069">
    <property type="component" value="Unassembled WGS sequence"/>
</dbReference>